<comment type="caution">
    <text evidence="1">The sequence shown here is derived from an EMBL/GenBank/DDBJ whole genome shotgun (WGS) entry which is preliminary data.</text>
</comment>
<evidence type="ECO:0000313" key="1">
    <source>
        <dbReference type="EMBL" id="KZN37813.1"/>
    </source>
</evidence>
<proteinExistence type="predicted"/>
<accession>A0A166WS68</accession>
<dbReference type="AlphaFoldDB" id="A0A166WS68"/>
<reference evidence="1 2" key="1">
    <citation type="submission" date="2013-07" db="EMBL/GenBank/DDBJ databases">
        <title>Comparative Genomic and Metabolomic Analysis of Twelve Strains of Pseudoalteromonas luteoviolacea.</title>
        <authorList>
            <person name="Vynne N.G."/>
            <person name="Mansson M."/>
            <person name="Gram L."/>
        </authorList>
    </citation>
    <scope>NUCLEOTIDE SEQUENCE [LARGE SCALE GENOMIC DNA]</scope>
    <source>
        <strain evidence="1 2">DSM 6061</strain>
    </source>
</reference>
<dbReference type="PATRIC" id="fig|1365250.3.peg.2834"/>
<gene>
    <name evidence="1" type="ORF">N475_03060</name>
</gene>
<evidence type="ECO:0000313" key="2">
    <source>
        <dbReference type="Proteomes" id="UP000076643"/>
    </source>
</evidence>
<keyword evidence="2" id="KW-1185">Reference proteome</keyword>
<name>A0A166WS68_9GAMM</name>
<protein>
    <submittedName>
        <fullName evidence="1">Uncharacterized protein</fullName>
    </submittedName>
</protein>
<organism evidence="1 2">
    <name type="scientific">Pseudoalteromonas luteoviolacea DSM 6061</name>
    <dbReference type="NCBI Taxonomy" id="1365250"/>
    <lineage>
        <taxon>Bacteria</taxon>
        <taxon>Pseudomonadati</taxon>
        <taxon>Pseudomonadota</taxon>
        <taxon>Gammaproteobacteria</taxon>
        <taxon>Alteromonadales</taxon>
        <taxon>Pseudoalteromonadaceae</taxon>
        <taxon>Pseudoalteromonas</taxon>
    </lineage>
</organism>
<sequence>MASPLTLKRTAVDITVCLKQPKVGAALIHLLSRVKSKPLKYAAGNVPIGGVKGGIFYLRQYKIVVCTQIRTSLPL</sequence>
<dbReference type="EMBL" id="AUYB01000103">
    <property type="protein sequence ID" value="KZN37813.1"/>
    <property type="molecule type" value="Genomic_DNA"/>
</dbReference>
<dbReference type="Proteomes" id="UP000076643">
    <property type="component" value="Unassembled WGS sequence"/>
</dbReference>